<dbReference type="Proteomes" id="UP000790580">
    <property type="component" value="Unassembled WGS sequence"/>
</dbReference>
<protein>
    <submittedName>
        <fullName evidence="1">Uncharacterized protein</fullName>
    </submittedName>
</protein>
<dbReference type="RefSeq" id="WP_088074407.1">
    <property type="nucleotide sequence ID" value="NZ_JAHQCR010000040.1"/>
</dbReference>
<dbReference type="EMBL" id="JAHQCR010000040">
    <property type="protein sequence ID" value="MBU9721644.1"/>
    <property type="molecule type" value="Genomic_DNA"/>
</dbReference>
<accession>A0ABS6JSU7</accession>
<reference evidence="1 2" key="1">
    <citation type="submission" date="2021-06" db="EMBL/GenBank/DDBJ databases">
        <title>Bacillus sp. RD4P76, an endophyte from a halophyte.</title>
        <authorList>
            <person name="Sun J.-Q."/>
        </authorList>
    </citation>
    <scope>NUCLEOTIDE SEQUENCE [LARGE SCALE GENOMIC DNA]</scope>
    <source>
        <strain evidence="1 2">JCM 17098</strain>
    </source>
</reference>
<keyword evidence="2" id="KW-1185">Reference proteome</keyword>
<comment type="caution">
    <text evidence="1">The sequence shown here is derived from an EMBL/GenBank/DDBJ whole genome shotgun (WGS) entry which is preliminary data.</text>
</comment>
<organism evidence="1 2">
    <name type="scientific">Evansella alkalicola</name>
    <dbReference type="NCBI Taxonomy" id="745819"/>
    <lineage>
        <taxon>Bacteria</taxon>
        <taxon>Bacillati</taxon>
        <taxon>Bacillota</taxon>
        <taxon>Bacilli</taxon>
        <taxon>Bacillales</taxon>
        <taxon>Bacillaceae</taxon>
        <taxon>Evansella</taxon>
    </lineage>
</organism>
<name>A0ABS6JSU7_9BACI</name>
<gene>
    <name evidence="1" type="ORF">KS407_09340</name>
</gene>
<sequence length="100" mass="11814">MKIFIINDDGRVSEAFQTDKNTFTFSTEDTTFQLSLSEIKKGFEYKSLTDKQKKRMTEAIFSNEEVIDQLREARKNRDKEFSYYSGDETEFNKLVDEVNN</sequence>
<evidence type="ECO:0000313" key="1">
    <source>
        <dbReference type="EMBL" id="MBU9721644.1"/>
    </source>
</evidence>
<proteinExistence type="predicted"/>
<evidence type="ECO:0000313" key="2">
    <source>
        <dbReference type="Proteomes" id="UP000790580"/>
    </source>
</evidence>